<reference evidence="2 3" key="1">
    <citation type="submission" date="2016-03" db="EMBL/GenBank/DDBJ databases">
        <title>Comparison of Bacillus endophyticus and B. anthracis characteristics using whole genome sequence analysis and microbiological techniques.</title>
        <authorList>
            <person name="Lekota K.E."/>
            <person name="Mafofo J."/>
            <person name="Rees J."/>
            <person name="Muchadeyi F.C."/>
            <person name="Madoroba E."/>
            <person name="Van Heerden H."/>
        </authorList>
    </citation>
    <scope>NUCLEOTIDE SEQUENCE [LARGE SCALE GENOMIC DNA]</scope>
    <source>
        <strain evidence="2 3">3631_10C</strain>
    </source>
</reference>
<accession>A0AAX1QCU7</accession>
<organism evidence="2 3">
    <name type="scientific">Priestia endophytica</name>
    <dbReference type="NCBI Taxonomy" id="135735"/>
    <lineage>
        <taxon>Bacteria</taxon>
        <taxon>Bacillati</taxon>
        <taxon>Bacillota</taxon>
        <taxon>Bacilli</taxon>
        <taxon>Bacillales</taxon>
        <taxon>Bacillaceae</taxon>
        <taxon>Priestia</taxon>
    </lineage>
</organism>
<proteinExistence type="predicted"/>
<dbReference type="EMBL" id="LVYK01000011">
    <property type="protein sequence ID" value="RAS79005.1"/>
    <property type="molecule type" value="Genomic_DNA"/>
</dbReference>
<gene>
    <name evidence="2" type="ORF">A3864_07450</name>
</gene>
<keyword evidence="1" id="KW-1133">Transmembrane helix</keyword>
<comment type="caution">
    <text evidence="2">The sequence shown here is derived from an EMBL/GenBank/DDBJ whole genome shotgun (WGS) entry which is preliminary data.</text>
</comment>
<feature type="transmembrane region" description="Helical" evidence="1">
    <location>
        <begin position="12"/>
        <end position="30"/>
    </location>
</feature>
<feature type="transmembrane region" description="Helical" evidence="1">
    <location>
        <begin position="69"/>
        <end position="89"/>
    </location>
</feature>
<dbReference type="AlphaFoldDB" id="A0AAX1QCU7"/>
<protein>
    <submittedName>
        <fullName evidence="2">Uncharacterized protein</fullName>
    </submittedName>
</protein>
<feature type="transmembrane region" description="Helical" evidence="1">
    <location>
        <begin position="42"/>
        <end position="62"/>
    </location>
</feature>
<evidence type="ECO:0000313" key="3">
    <source>
        <dbReference type="Proteomes" id="UP000250174"/>
    </source>
</evidence>
<dbReference type="Proteomes" id="UP000250174">
    <property type="component" value="Unassembled WGS sequence"/>
</dbReference>
<evidence type="ECO:0000256" key="1">
    <source>
        <dbReference type="SAM" id="Phobius"/>
    </source>
</evidence>
<keyword evidence="1" id="KW-0812">Transmembrane</keyword>
<keyword evidence="1" id="KW-0472">Membrane</keyword>
<sequence length="95" mass="10894">MKSKKEVNLRKLLNIIGFLIFGGLDLTIITNPPHSTNEIKEFLLFIVGSIFIYYVLVNLYFIGKLWRKVVYAILIVIGGINIFIIFYLSTSSITH</sequence>
<evidence type="ECO:0000313" key="2">
    <source>
        <dbReference type="EMBL" id="RAS79005.1"/>
    </source>
</evidence>
<name>A0AAX1QCU7_9BACI</name>